<evidence type="ECO:0000313" key="3">
    <source>
        <dbReference type="Proteomes" id="UP001266305"/>
    </source>
</evidence>
<gene>
    <name evidence="2" type="ORF">P7K49_036860</name>
</gene>
<proteinExistence type="predicted"/>
<feature type="region of interest" description="Disordered" evidence="1">
    <location>
        <begin position="88"/>
        <end position="113"/>
    </location>
</feature>
<protein>
    <submittedName>
        <fullName evidence="2">Uncharacterized protein</fullName>
    </submittedName>
</protein>
<keyword evidence="3" id="KW-1185">Reference proteome</keyword>
<accession>A0ABQ9TLW2</accession>
<feature type="region of interest" description="Disordered" evidence="1">
    <location>
        <begin position="1"/>
        <end position="61"/>
    </location>
</feature>
<organism evidence="2 3">
    <name type="scientific">Saguinus oedipus</name>
    <name type="common">Cotton-top tamarin</name>
    <name type="synonym">Oedipomidas oedipus</name>
    <dbReference type="NCBI Taxonomy" id="9490"/>
    <lineage>
        <taxon>Eukaryota</taxon>
        <taxon>Metazoa</taxon>
        <taxon>Chordata</taxon>
        <taxon>Craniata</taxon>
        <taxon>Vertebrata</taxon>
        <taxon>Euteleostomi</taxon>
        <taxon>Mammalia</taxon>
        <taxon>Eutheria</taxon>
        <taxon>Euarchontoglires</taxon>
        <taxon>Primates</taxon>
        <taxon>Haplorrhini</taxon>
        <taxon>Platyrrhini</taxon>
        <taxon>Cebidae</taxon>
        <taxon>Callitrichinae</taxon>
        <taxon>Saguinus</taxon>
    </lineage>
</organism>
<feature type="compositionally biased region" description="Low complexity" evidence="1">
    <location>
        <begin position="1"/>
        <end position="19"/>
    </location>
</feature>
<name>A0ABQ9TLW2_SAGOE</name>
<evidence type="ECO:0000256" key="1">
    <source>
        <dbReference type="SAM" id="MobiDB-lite"/>
    </source>
</evidence>
<dbReference type="EMBL" id="JASSZA010000021">
    <property type="protein sequence ID" value="KAK2085560.1"/>
    <property type="molecule type" value="Genomic_DNA"/>
</dbReference>
<evidence type="ECO:0000313" key="2">
    <source>
        <dbReference type="EMBL" id="KAK2085560.1"/>
    </source>
</evidence>
<sequence length="113" mass="11309">MAAGKHLAPGKGKAAAAGGVRPEGRRSEAPGQDQHVGESGESGPGPRGCTAEASAGRVRPPLRSTWATLLPGCLHPKLSLSPRISHALATPSVPAPSPDTSSPQVRLLALGDA</sequence>
<comment type="caution">
    <text evidence="2">The sequence shown here is derived from an EMBL/GenBank/DDBJ whole genome shotgun (WGS) entry which is preliminary data.</text>
</comment>
<dbReference type="Proteomes" id="UP001266305">
    <property type="component" value="Unassembled WGS sequence"/>
</dbReference>
<reference evidence="2 3" key="1">
    <citation type="submission" date="2023-05" db="EMBL/GenBank/DDBJ databases">
        <title>B98-5 Cell Line De Novo Hybrid Assembly: An Optical Mapping Approach.</title>
        <authorList>
            <person name="Kananen K."/>
            <person name="Auerbach J.A."/>
            <person name="Kautto E."/>
            <person name="Blachly J.S."/>
        </authorList>
    </citation>
    <scope>NUCLEOTIDE SEQUENCE [LARGE SCALE GENOMIC DNA]</scope>
    <source>
        <strain evidence="2">B95-8</strain>
        <tissue evidence="2">Cell line</tissue>
    </source>
</reference>